<proteinExistence type="predicted"/>
<evidence type="ECO:0000259" key="2">
    <source>
        <dbReference type="Pfam" id="PF21922"/>
    </source>
</evidence>
<dbReference type="PANTHER" id="PTHR30627">
    <property type="entry name" value="PEPTIDOGLYCAN D,D-TRANSPEPTIDASE"/>
    <property type="match status" value="1"/>
</dbReference>
<name>A0A9D2BDU5_9FIRM</name>
<dbReference type="AlphaFoldDB" id="A0A9D2BDU5"/>
<dbReference type="PANTHER" id="PTHR30627:SF24">
    <property type="entry name" value="PENICILLIN-BINDING PROTEIN 4B"/>
    <property type="match status" value="1"/>
</dbReference>
<sequence>ADRQKQEAKESTWQREYVRGRILDREGNILAASEKPQGKRTYSDPYAFSNVVGYWSLKYGTYGVEKVMNDVLVHSDSPEEEKRGADVTLTIDGSLQKKAYDLISEYTGSAVVLNAKTGEILALASSPSFNANALEEDWEEINSKEGVFYSNAYQNPVVPGSVFKLVTSKAILEAGIENEEVEDEGKLVINGQTIRNYGGTAHGTLTFEEGFVKSSNVYFMDRALELGGPALKEAADSFLIGQDIKLDFTTLSSTFNLDDYEENVIAATAFGQGETLITPLHMAMITQSIAADGQMAKPYLIKSVVNGKGKTTQEGKAEVLTRTMEKKIAGKIRGVMEEAGESYGLETVGDGYSIAAKTGTAERGDGYNNAWLVTYAPADDPQYVIVLNRLKTKEIGKSLAPVAESLYEVLFDEEQ</sequence>
<dbReference type="InterPro" id="IPR001460">
    <property type="entry name" value="PCN-bd_Tpept"/>
</dbReference>
<dbReference type="GO" id="GO:0008658">
    <property type="term" value="F:penicillin binding"/>
    <property type="evidence" value="ECO:0007669"/>
    <property type="project" value="InterPro"/>
</dbReference>
<reference evidence="3" key="2">
    <citation type="submission" date="2021-04" db="EMBL/GenBank/DDBJ databases">
        <authorList>
            <person name="Gilroy R."/>
        </authorList>
    </citation>
    <scope>NUCLEOTIDE SEQUENCE</scope>
    <source>
        <strain evidence="3">ChiSxjej3B15-1167</strain>
    </source>
</reference>
<reference evidence="3" key="1">
    <citation type="journal article" date="2021" name="PeerJ">
        <title>Extensive microbial diversity within the chicken gut microbiome revealed by metagenomics and culture.</title>
        <authorList>
            <person name="Gilroy R."/>
            <person name="Ravi A."/>
            <person name="Getino M."/>
            <person name="Pursley I."/>
            <person name="Horton D.L."/>
            <person name="Alikhan N.F."/>
            <person name="Baker D."/>
            <person name="Gharbi K."/>
            <person name="Hall N."/>
            <person name="Watson M."/>
            <person name="Adriaenssens E.M."/>
            <person name="Foster-Nyarko E."/>
            <person name="Jarju S."/>
            <person name="Secka A."/>
            <person name="Antonio M."/>
            <person name="Oren A."/>
            <person name="Chaudhuri R.R."/>
            <person name="La Ragione R."/>
            <person name="Hildebrand F."/>
            <person name="Pallen M.J."/>
        </authorList>
    </citation>
    <scope>NUCLEOTIDE SEQUENCE</scope>
    <source>
        <strain evidence="3">ChiSxjej3B15-1167</strain>
    </source>
</reference>
<dbReference type="EMBL" id="DXEQ01000221">
    <property type="protein sequence ID" value="HIX72850.1"/>
    <property type="molecule type" value="Genomic_DNA"/>
</dbReference>
<evidence type="ECO:0008006" key="5">
    <source>
        <dbReference type="Google" id="ProtNLM"/>
    </source>
</evidence>
<feature type="non-terminal residue" evidence="3">
    <location>
        <position position="1"/>
    </location>
</feature>
<dbReference type="GO" id="GO:0071555">
    <property type="term" value="P:cell wall organization"/>
    <property type="evidence" value="ECO:0007669"/>
    <property type="project" value="TreeGrafter"/>
</dbReference>
<evidence type="ECO:0000313" key="4">
    <source>
        <dbReference type="Proteomes" id="UP000886805"/>
    </source>
</evidence>
<dbReference type="GO" id="GO:0071972">
    <property type="term" value="F:peptidoglycan L,D-transpeptidase activity"/>
    <property type="evidence" value="ECO:0007669"/>
    <property type="project" value="TreeGrafter"/>
</dbReference>
<organism evidence="3 4">
    <name type="scientific">Candidatus Anaerobutyricum stercoripullorum</name>
    <dbReference type="NCBI Taxonomy" id="2838456"/>
    <lineage>
        <taxon>Bacteria</taxon>
        <taxon>Bacillati</taxon>
        <taxon>Bacillota</taxon>
        <taxon>Clostridia</taxon>
        <taxon>Lachnospirales</taxon>
        <taxon>Lachnospiraceae</taxon>
        <taxon>Anaerobutyricum</taxon>
    </lineage>
</organism>
<feature type="domain" description="Penicillin-binding protein transpeptidase" evidence="1">
    <location>
        <begin position="108"/>
        <end position="407"/>
    </location>
</feature>
<dbReference type="Pfam" id="PF00905">
    <property type="entry name" value="Transpeptidase"/>
    <property type="match status" value="1"/>
</dbReference>
<evidence type="ECO:0000313" key="3">
    <source>
        <dbReference type="EMBL" id="HIX72850.1"/>
    </source>
</evidence>
<dbReference type="InterPro" id="IPR050515">
    <property type="entry name" value="Beta-lactam/transpept"/>
</dbReference>
<dbReference type="Pfam" id="PF21922">
    <property type="entry name" value="PBP_dimer_2"/>
    <property type="match status" value="1"/>
</dbReference>
<gene>
    <name evidence="3" type="ORF">H9849_07480</name>
</gene>
<dbReference type="Gene3D" id="3.90.1310.10">
    <property type="entry name" value="Penicillin-binding protein 2a (Domain 2)"/>
    <property type="match status" value="1"/>
</dbReference>
<dbReference type="GO" id="GO:0005886">
    <property type="term" value="C:plasma membrane"/>
    <property type="evidence" value="ECO:0007669"/>
    <property type="project" value="TreeGrafter"/>
</dbReference>
<accession>A0A9D2BDU5</accession>
<dbReference type="SUPFAM" id="SSF56601">
    <property type="entry name" value="beta-lactamase/transpeptidase-like"/>
    <property type="match status" value="1"/>
</dbReference>
<dbReference type="InterPro" id="IPR012338">
    <property type="entry name" value="Beta-lactam/transpept-like"/>
</dbReference>
<protein>
    <recommendedName>
        <fullName evidence="5">Penicillin-binding protein 2</fullName>
    </recommendedName>
</protein>
<feature type="domain" description="Penicillin binding protein A dimerisation" evidence="2">
    <location>
        <begin position="19"/>
        <end position="77"/>
    </location>
</feature>
<dbReference type="InterPro" id="IPR054120">
    <property type="entry name" value="PBPA_dimer"/>
</dbReference>
<comment type="caution">
    <text evidence="3">The sequence shown here is derived from an EMBL/GenBank/DDBJ whole genome shotgun (WGS) entry which is preliminary data.</text>
</comment>
<dbReference type="Gene3D" id="3.40.710.10">
    <property type="entry name" value="DD-peptidase/beta-lactamase superfamily"/>
    <property type="match status" value="1"/>
</dbReference>
<evidence type="ECO:0000259" key="1">
    <source>
        <dbReference type="Pfam" id="PF00905"/>
    </source>
</evidence>
<dbReference type="Proteomes" id="UP000886805">
    <property type="component" value="Unassembled WGS sequence"/>
</dbReference>